<keyword evidence="3" id="KW-1185">Reference proteome</keyword>
<evidence type="ECO:0000313" key="2">
    <source>
        <dbReference type="EMBL" id="KAL0008144.1"/>
    </source>
</evidence>
<evidence type="ECO:0000256" key="1">
    <source>
        <dbReference type="SAM" id="MobiDB-lite"/>
    </source>
</evidence>
<sequence length="101" mass="11763">MAIFKNFFLRLQGWIYPVLGKCPRQVPYWLTYDFPPEVSEKLKHQWGSDWKGQAQKCNRDESKEVSSKQKKAKRKVTAEATATTAETEDKKKKQVTELQAV</sequence>
<gene>
    <name evidence="2" type="ORF">SO802_009646</name>
</gene>
<dbReference type="EMBL" id="JAZDWU010000003">
    <property type="protein sequence ID" value="KAL0008144.1"/>
    <property type="molecule type" value="Genomic_DNA"/>
</dbReference>
<evidence type="ECO:0000313" key="3">
    <source>
        <dbReference type="Proteomes" id="UP001459277"/>
    </source>
</evidence>
<name>A0AAW2DD21_9ROSI</name>
<feature type="region of interest" description="Disordered" evidence="1">
    <location>
        <begin position="53"/>
        <end position="101"/>
    </location>
</feature>
<accession>A0AAW2DD21</accession>
<proteinExistence type="predicted"/>
<feature type="compositionally biased region" description="Basic and acidic residues" evidence="1">
    <location>
        <begin position="57"/>
        <end position="67"/>
    </location>
</feature>
<protein>
    <submittedName>
        <fullName evidence="2">Uncharacterized protein</fullName>
    </submittedName>
</protein>
<organism evidence="2 3">
    <name type="scientific">Lithocarpus litseifolius</name>
    <dbReference type="NCBI Taxonomy" id="425828"/>
    <lineage>
        <taxon>Eukaryota</taxon>
        <taxon>Viridiplantae</taxon>
        <taxon>Streptophyta</taxon>
        <taxon>Embryophyta</taxon>
        <taxon>Tracheophyta</taxon>
        <taxon>Spermatophyta</taxon>
        <taxon>Magnoliopsida</taxon>
        <taxon>eudicotyledons</taxon>
        <taxon>Gunneridae</taxon>
        <taxon>Pentapetalae</taxon>
        <taxon>rosids</taxon>
        <taxon>fabids</taxon>
        <taxon>Fagales</taxon>
        <taxon>Fagaceae</taxon>
        <taxon>Lithocarpus</taxon>
    </lineage>
</organism>
<reference evidence="2 3" key="1">
    <citation type="submission" date="2024-01" db="EMBL/GenBank/DDBJ databases">
        <title>A telomere-to-telomere, gap-free genome of sweet tea (Lithocarpus litseifolius).</title>
        <authorList>
            <person name="Zhou J."/>
        </authorList>
    </citation>
    <scope>NUCLEOTIDE SEQUENCE [LARGE SCALE GENOMIC DNA]</scope>
    <source>
        <strain evidence="2">Zhou-2022a</strain>
        <tissue evidence="2">Leaf</tissue>
    </source>
</reference>
<dbReference type="Proteomes" id="UP001459277">
    <property type="component" value="Unassembled WGS sequence"/>
</dbReference>
<comment type="caution">
    <text evidence="2">The sequence shown here is derived from an EMBL/GenBank/DDBJ whole genome shotgun (WGS) entry which is preliminary data.</text>
</comment>
<dbReference type="AlphaFoldDB" id="A0AAW2DD21"/>